<evidence type="ECO:0000313" key="2">
    <source>
        <dbReference type="Proteomes" id="UP000499080"/>
    </source>
</evidence>
<proteinExistence type="predicted"/>
<dbReference type="AlphaFoldDB" id="A0A4Y2MN88"/>
<reference evidence="1 2" key="1">
    <citation type="journal article" date="2019" name="Sci. Rep.">
        <title>Orb-weaving spider Araneus ventricosus genome elucidates the spidroin gene catalogue.</title>
        <authorList>
            <person name="Kono N."/>
            <person name="Nakamura H."/>
            <person name="Ohtoshi R."/>
            <person name="Moran D.A.P."/>
            <person name="Shinohara A."/>
            <person name="Yoshida Y."/>
            <person name="Fujiwara M."/>
            <person name="Mori M."/>
            <person name="Tomita M."/>
            <person name="Arakawa K."/>
        </authorList>
    </citation>
    <scope>NUCLEOTIDE SEQUENCE [LARGE SCALE GENOMIC DNA]</scope>
</reference>
<evidence type="ECO:0000313" key="1">
    <source>
        <dbReference type="EMBL" id="GBN27076.1"/>
    </source>
</evidence>
<dbReference type="EMBL" id="BGPR01007467">
    <property type="protein sequence ID" value="GBN27076.1"/>
    <property type="molecule type" value="Genomic_DNA"/>
</dbReference>
<keyword evidence="2" id="KW-1185">Reference proteome</keyword>
<organism evidence="1 2">
    <name type="scientific">Araneus ventricosus</name>
    <name type="common">Orbweaver spider</name>
    <name type="synonym">Epeira ventricosa</name>
    <dbReference type="NCBI Taxonomy" id="182803"/>
    <lineage>
        <taxon>Eukaryota</taxon>
        <taxon>Metazoa</taxon>
        <taxon>Ecdysozoa</taxon>
        <taxon>Arthropoda</taxon>
        <taxon>Chelicerata</taxon>
        <taxon>Arachnida</taxon>
        <taxon>Araneae</taxon>
        <taxon>Araneomorphae</taxon>
        <taxon>Entelegynae</taxon>
        <taxon>Araneoidea</taxon>
        <taxon>Araneidae</taxon>
        <taxon>Araneus</taxon>
    </lineage>
</organism>
<dbReference type="Proteomes" id="UP000499080">
    <property type="component" value="Unassembled WGS sequence"/>
</dbReference>
<gene>
    <name evidence="1" type="ORF">AVEN_158763_1</name>
</gene>
<protein>
    <submittedName>
        <fullName evidence="1">Uncharacterized protein</fullName>
    </submittedName>
</protein>
<comment type="caution">
    <text evidence="1">The sequence shown here is derived from an EMBL/GenBank/DDBJ whole genome shotgun (WGS) entry which is preliminary data.</text>
</comment>
<accession>A0A4Y2MN88</accession>
<sequence>MYEVPVRLVVRTTACQLFKRWFDPGSEEFEVVSQSKLSKKNGYLFVAESQYKNGVDNRPAKELHSEITLEEDIV</sequence>
<name>A0A4Y2MN88_ARAVE</name>